<sequence>MAPQTSRLHEQALHTSALELKYERSCNLVEIIAKDEDLRRLRFDIHILEDDNDELRELLAQEEDRSDNFEKLVTEHLARAQSAETRLQDVEDVLREKEQEVGTLHAESRALQLSAADSEAFLTEKLALTRELSVLRPQLEHLKAQAACTEALMTEKLELQRQLSDTQCEMENARRDAKRAMAKRRNTGVEIAQEEQVEQLKRDLAKEKRARQRAEEAADVTQMDVGLDDVRKELAREKRARQKAEEELEAAQENTQVEDVRKDLLKEKKAKHKLEAQIESLQAELEKEQKAAARAAKRADGNANADDQAAELREELAKEKKERIKAEKAVQKAADEYEAQRATLDDKLGQFRTKLKATKEKLKETEQELAEAREQATTNRAQPTKKTAKTTAGAKANPKKRGAAAFDADATTLGTPGDGPAAKRGRKAEAGVGNKSTFSITPFLNRTTSILPDESPAVDVDDEEVSENDKPAASPSVAPTKKTKQPLAPSDANLPIKPKSRARKAKAPATLLEIVTEETSEVDDHAQGQENANAPPAAAKKVATKTADGPEDAPSQDLVAKKKKRKSLADFQNFNLEPEVSKKKKSATSTVTGNTKARKLGGLGKTLFDEEEEASAPTKGLPGRGIFAGRSLLGGKKAAGLLGGAKGGRGGVGSSVLMTAGDGSGFMFSPLKRKRGGLDDTLRG</sequence>
<evidence type="ECO:0000256" key="2">
    <source>
        <dbReference type="SAM" id="MobiDB-lite"/>
    </source>
</evidence>
<feature type="region of interest" description="Disordered" evidence="2">
    <location>
        <begin position="359"/>
        <end position="625"/>
    </location>
</feature>
<feature type="compositionally biased region" description="Basic and acidic residues" evidence="2">
    <location>
        <begin position="310"/>
        <end position="336"/>
    </location>
</feature>
<feature type="compositionally biased region" description="Low complexity" evidence="2">
    <location>
        <begin position="531"/>
        <end position="547"/>
    </location>
</feature>
<feature type="compositionally biased region" description="Polar residues" evidence="2">
    <location>
        <begin position="434"/>
        <end position="450"/>
    </location>
</feature>
<protein>
    <submittedName>
        <fullName evidence="3">Uncharacterized protein</fullName>
    </submittedName>
</protein>
<dbReference type="Proteomes" id="UP000215453">
    <property type="component" value="Chromosome 6"/>
</dbReference>
<gene>
    <name evidence="3" type="ORF">ZT1A5_G7121</name>
</gene>
<feature type="compositionally biased region" description="Basic and acidic residues" evidence="2">
    <location>
        <begin position="359"/>
        <end position="374"/>
    </location>
</feature>
<organism evidence="3 4">
    <name type="scientific">Zymoseptoria tritici ST99CH_1A5</name>
    <dbReference type="NCBI Taxonomy" id="1276529"/>
    <lineage>
        <taxon>Eukaryota</taxon>
        <taxon>Fungi</taxon>
        <taxon>Dikarya</taxon>
        <taxon>Ascomycota</taxon>
        <taxon>Pezizomycotina</taxon>
        <taxon>Dothideomycetes</taxon>
        <taxon>Dothideomycetidae</taxon>
        <taxon>Mycosphaerellales</taxon>
        <taxon>Mycosphaerellaceae</taxon>
        <taxon>Zymoseptoria</taxon>
    </lineage>
</organism>
<evidence type="ECO:0000313" key="3">
    <source>
        <dbReference type="EMBL" id="SMY25679.1"/>
    </source>
</evidence>
<feature type="region of interest" description="Disordered" evidence="2">
    <location>
        <begin position="288"/>
        <end position="336"/>
    </location>
</feature>
<name>A0A1Y6LPW0_ZYMTR</name>
<evidence type="ECO:0000256" key="1">
    <source>
        <dbReference type="SAM" id="Coils"/>
    </source>
</evidence>
<proteinExistence type="predicted"/>
<evidence type="ECO:0000313" key="4">
    <source>
        <dbReference type="Proteomes" id="UP000215453"/>
    </source>
</evidence>
<dbReference type="AlphaFoldDB" id="A0A1Y6LPW0"/>
<accession>A0A1Y6LPW0</accession>
<dbReference type="EMBL" id="LT882681">
    <property type="protein sequence ID" value="SMY25679.1"/>
    <property type="molecule type" value="Genomic_DNA"/>
</dbReference>
<keyword evidence="1" id="KW-0175">Coiled coil</keyword>
<feature type="coiled-coil region" evidence="1">
    <location>
        <begin position="38"/>
        <end position="107"/>
    </location>
</feature>
<reference evidence="3 4" key="1">
    <citation type="submission" date="2016-10" db="EMBL/GenBank/DDBJ databases">
        <authorList>
            <person name="Varghese N."/>
        </authorList>
    </citation>
    <scope>NUCLEOTIDE SEQUENCE [LARGE SCALE GENOMIC DNA]</scope>
</reference>